<feature type="transmembrane region" description="Helical" evidence="3">
    <location>
        <begin position="969"/>
        <end position="988"/>
    </location>
</feature>
<evidence type="ECO:0000256" key="1">
    <source>
        <dbReference type="ARBA" id="ARBA00022737"/>
    </source>
</evidence>
<sequence>MFTGALFQIGVSPVVYSASDPAGNRAICDFNVILRKGNCTDPDRPVDGSVTCRDVNNLYKRCDVKCDSGKAFLRPVPKFYTCGPIGMWNTNSPLDMFKFPPCGDLGKEKKKRVQFGWDFNLAADFKPDNAKTMVTQLRQKFVTWSNKLKGLMSQVAFCVKPDCTDMVITVVNHKNNYRIKIDIDRVAATVGNDWPVMEAITQELLLNHGFDLDSTMPGAKDIDLLTFWIEEEVSCAVNYQAVGDACVKCTVGTVYNNSTKTCDDCPIGSYKEEEEADKKCKECPEGNTTETAGSVSSSDCIGKTLMLQQCIWVTAMSQQCIWDTAVSQQCIWVTAVSQQCIWVTAVSQQCIWDTAMSQQCIWVTAMSQQCIWVTAVSQQCIWVTAVSQQCIWATAVSQQCIWVTAMSQQCIWVTALSQQCIWVTAVSQQCIWATAVSQQYSCPAGNFYNKTSGSCAPCGNGYYQPDTGRTYCLACAIGKTTTSQTATDKTECFDKCPSGTQLNVVGDCVICKVGTYRKKGKQTDCTPCESGRTTPGEGGKGKEACSLVICPAGKYRVGEDPGKCHDCPLGSYRNQSMDNCTSCGDPARWRTDGEGKTSKDECKFYCPAGWYIKPDAHGEKRCEGCPKNSYKPKDKYYAVKCDPCPNDKPRTAGVNSTAISDCRLASPGTRHEYQTCLTCGEHNGLKLGTNAKGTANKAQCLPYCPGGKELVNGKCEKCQRGFYKSNDKMKARFDRCKACSLEFITKATGSTHEDNCNIGNCSAGYKTDGKNCVACPVGTYQPKKWQDKCISCPEGSITVTNQSTSVDDCNVFPKLARCTFSLTLNISWKDDFYDSSSSAYQGLKRNLLESVTIKYVDKGSVVVALETKLSKTVGTDEAVDVVKRVKDVLTTAVKSGSLPSPTGGDSLKTVKTALPQVATIPDGATDMCSVDPNYCLNGGSCTYDKMPVCRCKDRYKGDRCETLKEPQSAVPLISGAVIGLVALLFIIMKRMRERKEREREVADRQRTFRPPNMTRALPPASVYSGYSQRRTVGPTFPWSQPAQYMVYNDDVDEPAIPTQYPTFYQTGSMFQRR</sequence>
<dbReference type="PANTHER" id="PTHR46967">
    <property type="entry name" value="INSULIN-LIKE GROWTH FACTOR BINDING PROTEIN,N-TERMINAL"/>
    <property type="match status" value="1"/>
</dbReference>
<dbReference type="SUPFAM" id="SSF57184">
    <property type="entry name" value="Growth factor receptor domain"/>
    <property type="match status" value="2"/>
</dbReference>
<keyword evidence="2" id="KW-0245">EGF-like domain</keyword>
<dbReference type="Proteomes" id="UP001209878">
    <property type="component" value="Unassembled WGS sequence"/>
</dbReference>
<evidence type="ECO:0000259" key="5">
    <source>
        <dbReference type="PROSITE" id="PS50825"/>
    </source>
</evidence>
<comment type="caution">
    <text evidence="6">The sequence shown here is derived from an EMBL/GenBank/DDBJ whole genome shotgun (WGS) entry which is preliminary data.</text>
</comment>
<dbReference type="InterPro" id="IPR011641">
    <property type="entry name" value="Tyr-kin_ephrin_A/B_rcpt-like"/>
</dbReference>
<proteinExistence type="predicted"/>
<dbReference type="Gene3D" id="2.10.50.10">
    <property type="entry name" value="Tumor Necrosis Factor Receptor, subunit A, domain 2"/>
    <property type="match status" value="5"/>
</dbReference>
<organism evidence="6 7">
    <name type="scientific">Ridgeia piscesae</name>
    <name type="common">Tubeworm</name>
    <dbReference type="NCBI Taxonomy" id="27915"/>
    <lineage>
        <taxon>Eukaryota</taxon>
        <taxon>Metazoa</taxon>
        <taxon>Spiralia</taxon>
        <taxon>Lophotrochozoa</taxon>
        <taxon>Annelida</taxon>
        <taxon>Polychaeta</taxon>
        <taxon>Sedentaria</taxon>
        <taxon>Canalipalpata</taxon>
        <taxon>Sabellida</taxon>
        <taxon>Siboglinidae</taxon>
        <taxon>Ridgeia</taxon>
    </lineage>
</organism>
<keyword evidence="2" id="KW-1015">Disulfide bond</keyword>
<evidence type="ECO:0000256" key="3">
    <source>
        <dbReference type="SAM" id="Phobius"/>
    </source>
</evidence>
<feature type="disulfide bond" evidence="2">
    <location>
        <begin position="951"/>
        <end position="960"/>
    </location>
</feature>
<dbReference type="AlphaFoldDB" id="A0AAD9NZD7"/>
<keyword evidence="1" id="KW-0677">Repeat</keyword>
<dbReference type="SMART" id="SM00181">
    <property type="entry name" value="EGF"/>
    <property type="match status" value="3"/>
</dbReference>
<keyword evidence="7" id="KW-1185">Reference proteome</keyword>
<dbReference type="EMBL" id="JAODUO010000241">
    <property type="protein sequence ID" value="KAK2185265.1"/>
    <property type="molecule type" value="Genomic_DNA"/>
</dbReference>
<feature type="domain" description="HYR" evidence="5">
    <location>
        <begin position="1"/>
        <end position="36"/>
    </location>
</feature>
<dbReference type="InterPro" id="IPR003410">
    <property type="entry name" value="HYR_dom"/>
</dbReference>
<dbReference type="PROSITE" id="PS50026">
    <property type="entry name" value="EGF_3"/>
    <property type="match status" value="1"/>
</dbReference>
<dbReference type="Pfam" id="PF07699">
    <property type="entry name" value="Ephrin_rec_like"/>
    <property type="match status" value="6"/>
</dbReference>
<dbReference type="PROSITE" id="PS00022">
    <property type="entry name" value="EGF_1"/>
    <property type="match status" value="1"/>
</dbReference>
<dbReference type="InterPro" id="IPR009030">
    <property type="entry name" value="Growth_fac_rcpt_cys_sf"/>
</dbReference>
<evidence type="ECO:0000259" key="4">
    <source>
        <dbReference type="PROSITE" id="PS50026"/>
    </source>
</evidence>
<keyword evidence="3" id="KW-1133">Transmembrane helix</keyword>
<feature type="domain" description="EGF-like" evidence="4">
    <location>
        <begin position="924"/>
        <end position="961"/>
    </location>
</feature>
<keyword evidence="3" id="KW-0812">Transmembrane</keyword>
<name>A0AAD9NZD7_RIDPI</name>
<dbReference type="PANTHER" id="PTHR46967:SF2">
    <property type="entry name" value="SUSHI, VON WILLEBRAND FACTOR TYPE A, EGF AND PENTRAXIN DOMAIN-CONTAINING PROTEIN 1-LIKE"/>
    <property type="match status" value="1"/>
</dbReference>
<keyword evidence="3" id="KW-0472">Membrane</keyword>
<dbReference type="Gene3D" id="2.10.25.10">
    <property type="entry name" value="Laminin"/>
    <property type="match status" value="1"/>
</dbReference>
<dbReference type="InterPro" id="IPR000742">
    <property type="entry name" value="EGF"/>
</dbReference>
<gene>
    <name evidence="6" type="ORF">NP493_241g05005</name>
</gene>
<evidence type="ECO:0000313" key="7">
    <source>
        <dbReference type="Proteomes" id="UP001209878"/>
    </source>
</evidence>
<protein>
    <submittedName>
        <fullName evidence="6">Uncharacterized protein</fullName>
    </submittedName>
</protein>
<comment type="caution">
    <text evidence="2">Lacks conserved residue(s) required for the propagation of feature annotation.</text>
</comment>
<accession>A0AAD9NZD7</accession>
<dbReference type="SUPFAM" id="SSF57196">
    <property type="entry name" value="EGF/Laminin"/>
    <property type="match status" value="1"/>
</dbReference>
<evidence type="ECO:0000256" key="2">
    <source>
        <dbReference type="PROSITE-ProRule" id="PRU00076"/>
    </source>
</evidence>
<dbReference type="PROSITE" id="PS50825">
    <property type="entry name" value="HYR"/>
    <property type="match status" value="1"/>
</dbReference>
<evidence type="ECO:0000313" key="6">
    <source>
        <dbReference type="EMBL" id="KAK2185265.1"/>
    </source>
</evidence>
<reference evidence="6" key="1">
    <citation type="journal article" date="2023" name="Mol. Biol. Evol.">
        <title>Third-Generation Sequencing Reveals the Adaptive Role of the Epigenome in Three Deep-Sea Polychaetes.</title>
        <authorList>
            <person name="Perez M."/>
            <person name="Aroh O."/>
            <person name="Sun Y."/>
            <person name="Lan Y."/>
            <person name="Juniper S.K."/>
            <person name="Young C.R."/>
            <person name="Angers B."/>
            <person name="Qian P.Y."/>
        </authorList>
    </citation>
    <scope>NUCLEOTIDE SEQUENCE</scope>
    <source>
        <strain evidence="6">R07B-5</strain>
    </source>
</reference>
<dbReference type="SMART" id="SM01411">
    <property type="entry name" value="Ephrin_rec_like"/>
    <property type="match status" value="7"/>
</dbReference>